<evidence type="ECO:0000256" key="1">
    <source>
        <dbReference type="SAM" id="Phobius"/>
    </source>
</evidence>
<evidence type="ECO:0000313" key="3">
    <source>
        <dbReference type="Proteomes" id="UP001392437"/>
    </source>
</evidence>
<dbReference type="EMBL" id="JAQQWP010000003">
    <property type="protein sequence ID" value="KAK8124106.1"/>
    <property type="molecule type" value="Genomic_DNA"/>
</dbReference>
<feature type="transmembrane region" description="Helical" evidence="1">
    <location>
        <begin position="45"/>
        <end position="68"/>
    </location>
</feature>
<keyword evidence="1" id="KW-0472">Membrane</keyword>
<proteinExistence type="predicted"/>
<accession>A0AAW0R5G0</accession>
<dbReference type="Proteomes" id="UP001392437">
    <property type="component" value="Unassembled WGS sequence"/>
</dbReference>
<keyword evidence="1" id="KW-0812">Transmembrane</keyword>
<gene>
    <name evidence="2" type="ORF">PG999_004024</name>
</gene>
<sequence length="189" mass="20422">MRVSPTSPHKAKASKKHLGIKGIANNVVSNNIAGLTSGRRYINKAAYALASVVLTTLLGSAAAAPVALANVPDEPLSLYRDILSKRDPPKALAELATYLEKIGNRPRTSIWMAATTRPPSAPTTSRPKGRLNGYTGGGVDCHDESNLDNSNVYVRTRCNNGWCAYVYDYYFEKDTAVEHVADVGGHRHN</sequence>
<keyword evidence="3" id="KW-1185">Reference proteome</keyword>
<dbReference type="Pfam" id="PF05630">
    <property type="entry name" value="NPP1"/>
    <property type="match status" value="1"/>
</dbReference>
<name>A0AAW0R5G0_9PEZI</name>
<reference evidence="2 3" key="1">
    <citation type="submission" date="2023-01" db="EMBL/GenBank/DDBJ databases">
        <title>Analysis of 21 Apiospora genomes using comparative genomics revels a genus with tremendous synthesis potential of carbohydrate active enzymes and secondary metabolites.</title>
        <authorList>
            <person name="Sorensen T."/>
        </authorList>
    </citation>
    <scope>NUCLEOTIDE SEQUENCE [LARGE SCALE GENOMIC DNA]</scope>
    <source>
        <strain evidence="2 3">CBS 117206</strain>
    </source>
</reference>
<dbReference type="AlphaFoldDB" id="A0AAW0R5G0"/>
<dbReference type="InterPro" id="IPR008701">
    <property type="entry name" value="NPP1"/>
</dbReference>
<comment type="caution">
    <text evidence="2">The sequence shown here is derived from an EMBL/GenBank/DDBJ whole genome shotgun (WGS) entry which is preliminary data.</text>
</comment>
<evidence type="ECO:0000313" key="2">
    <source>
        <dbReference type="EMBL" id="KAK8124106.1"/>
    </source>
</evidence>
<keyword evidence="1" id="KW-1133">Transmembrane helix</keyword>
<protein>
    <submittedName>
        <fullName evidence="2">Uncharacterized protein</fullName>
    </submittedName>
</protein>
<organism evidence="2 3">
    <name type="scientific">Apiospora kogelbergensis</name>
    <dbReference type="NCBI Taxonomy" id="1337665"/>
    <lineage>
        <taxon>Eukaryota</taxon>
        <taxon>Fungi</taxon>
        <taxon>Dikarya</taxon>
        <taxon>Ascomycota</taxon>
        <taxon>Pezizomycotina</taxon>
        <taxon>Sordariomycetes</taxon>
        <taxon>Xylariomycetidae</taxon>
        <taxon>Amphisphaeriales</taxon>
        <taxon>Apiosporaceae</taxon>
        <taxon>Apiospora</taxon>
    </lineage>
</organism>